<protein>
    <submittedName>
        <fullName evidence="1">Uncharacterized protein</fullName>
    </submittedName>
</protein>
<name>A0ABQ1LCH6_9RHOB</name>
<evidence type="ECO:0000313" key="2">
    <source>
        <dbReference type="Proteomes" id="UP000645462"/>
    </source>
</evidence>
<comment type="caution">
    <text evidence="1">The sequence shown here is derived from an EMBL/GenBank/DDBJ whole genome shotgun (WGS) entry which is preliminary data.</text>
</comment>
<gene>
    <name evidence="1" type="ORF">GCM10011363_44360</name>
</gene>
<organism evidence="1 2">
    <name type="scientific">Marivita lacus</name>
    <dbReference type="NCBI Taxonomy" id="1323742"/>
    <lineage>
        <taxon>Bacteria</taxon>
        <taxon>Pseudomonadati</taxon>
        <taxon>Pseudomonadota</taxon>
        <taxon>Alphaproteobacteria</taxon>
        <taxon>Rhodobacterales</taxon>
        <taxon>Roseobacteraceae</taxon>
        <taxon>Marivita</taxon>
    </lineage>
</organism>
<accession>A0ABQ1LCH6</accession>
<proteinExistence type="predicted"/>
<evidence type="ECO:0000313" key="1">
    <source>
        <dbReference type="EMBL" id="GGC22952.1"/>
    </source>
</evidence>
<sequence length="46" mass="4884">MLWDTILAPIGIHTSFFLLRSYVTNSRTPFTGAAEADAGALEGLTG</sequence>
<dbReference type="Proteomes" id="UP000645462">
    <property type="component" value="Unassembled WGS sequence"/>
</dbReference>
<dbReference type="EMBL" id="BMFC01000025">
    <property type="protein sequence ID" value="GGC22952.1"/>
    <property type="molecule type" value="Genomic_DNA"/>
</dbReference>
<reference evidence="2" key="1">
    <citation type="journal article" date="2019" name="Int. J. Syst. Evol. Microbiol.">
        <title>The Global Catalogue of Microorganisms (GCM) 10K type strain sequencing project: providing services to taxonomists for standard genome sequencing and annotation.</title>
        <authorList>
            <consortium name="The Broad Institute Genomics Platform"/>
            <consortium name="The Broad Institute Genome Sequencing Center for Infectious Disease"/>
            <person name="Wu L."/>
            <person name="Ma J."/>
        </authorList>
    </citation>
    <scope>NUCLEOTIDE SEQUENCE [LARGE SCALE GENOMIC DNA]</scope>
    <source>
        <strain evidence="2">CGMCC 1.12478</strain>
    </source>
</reference>
<keyword evidence="2" id="KW-1185">Reference proteome</keyword>